<evidence type="ECO:0000313" key="4">
    <source>
        <dbReference type="EMBL" id="SEO92758.1"/>
    </source>
</evidence>
<dbReference type="PROSITE" id="PS00571">
    <property type="entry name" value="AMIDASES"/>
    <property type="match status" value="1"/>
</dbReference>
<proteinExistence type="inferred from homology"/>
<dbReference type="Pfam" id="PF01425">
    <property type="entry name" value="Amidase"/>
    <property type="match status" value="1"/>
</dbReference>
<dbReference type="PANTHER" id="PTHR11895">
    <property type="entry name" value="TRANSAMIDASE"/>
    <property type="match status" value="1"/>
</dbReference>
<dbReference type="InterPro" id="IPR036928">
    <property type="entry name" value="AS_sf"/>
</dbReference>
<dbReference type="AlphaFoldDB" id="A0A1H8TQP8"/>
<dbReference type="InterPro" id="IPR000120">
    <property type="entry name" value="Amidase"/>
</dbReference>
<evidence type="ECO:0000313" key="5">
    <source>
        <dbReference type="Proteomes" id="UP000199657"/>
    </source>
</evidence>
<evidence type="ECO:0000256" key="1">
    <source>
        <dbReference type="ARBA" id="ARBA00009199"/>
    </source>
</evidence>
<feature type="domain" description="Amidase" evidence="3">
    <location>
        <begin position="27"/>
        <end position="467"/>
    </location>
</feature>
<organism evidence="4 5">
    <name type="scientific">Aquisalimonas asiatica</name>
    <dbReference type="NCBI Taxonomy" id="406100"/>
    <lineage>
        <taxon>Bacteria</taxon>
        <taxon>Pseudomonadati</taxon>
        <taxon>Pseudomonadota</taxon>
        <taxon>Gammaproteobacteria</taxon>
        <taxon>Chromatiales</taxon>
        <taxon>Ectothiorhodospiraceae</taxon>
        <taxon>Aquisalimonas</taxon>
    </lineage>
</organism>
<comment type="similarity">
    <text evidence="1">Belongs to the amidase family.</text>
</comment>
<dbReference type="OrthoDB" id="8872210at2"/>
<sequence length="486" mass="52174">MNFEQYRRHDATGLAQRVSSGEVTPTELLRLAAGRAEETNSQLNAINRLLLDRAERTLSVPLSGPFAGVPFLVKDLAQDVGGEPTSMGSLAFAHTPVAEDSTFVRRADNAGLVLFGKTNTPELGLKGVTENRTFGATRNPWDRDRTPGGSSGGAAAAVAGGIVPMAGANDGGGSIRIPAAYCGLFGLRPGRGRVPVGPRFHEIWEGASSDHVLTRSVRDSAHMLDILAGPDTGAPFHVAPPERPYSEELQHAPGRLRIAFSTRSPLGAAVDPACRDAVEKTARQLEALGHTVEEAEPAIDGMALARCYLTLYFGQVAAMVTDGRPQDFELDTRALAMLGRALTSGEYVRAHQQWNHFGRTLGHFFQDHDLYLTPTTAALPARIGELETPRVEQLALRPLLRLDAGRLLMKTGVVDKLAFRSLARTPFTQLANLTGTPAMSVPLHRSTDGLPVGSQFMAPVGGEGRLLRLAAQLEQAHPWWDHLPPG</sequence>
<dbReference type="RefSeq" id="WP_091643873.1">
    <property type="nucleotide sequence ID" value="NZ_FOEG01000004.1"/>
</dbReference>
<evidence type="ECO:0000259" key="3">
    <source>
        <dbReference type="Pfam" id="PF01425"/>
    </source>
</evidence>
<dbReference type="Proteomes" id="UP000199657">
    <property type="component" value="Unassembled WGS sequence"/>
</dbReference>
<dbReference type="STRING" id="406100.SAMN04488052_104360"/>
<protein>
    <submittedName>
        <fullName evidence="4">Amidase</fullName>
    </submittedName>
</protein>
<evidence type="ECO:0000256" key="2">
    <source>
        <dbReference type="SAM" id="MobiDB-lite"/>
    </source>
</evidence>
<gene>
    <name evidence="4" type="ORF">SAMN04488052_104360</name>
</gene>
<dbReference type="PANTHER" id="PTHR11895:SF7">
    <property type="entry name" value="GLUTAMYL-TRNA(GLN) AMIDOTRANSFERASE SUBUNIT A, MITOCHONDRIAL"/>
    <property type="match status" value="1"/>
</dbReference>
<dbReference type="GO" id="GO:0003824">
    <property type="term" value="F:catalytic activity"/>
    <property type="evidence" value="ECO:0007669"/>
    <property type="project" value="InterPro"/>
</dbReference>
<reference evidence="4 5" key="1">
    <citation type="submission" date="2016-10" db="EMBL/GenBank/DDBJ databases">
        <authorList>
            <person name="de Groot N.N."/>
        </authorList>
    </citation>
    <scope>NUCLEOTIDE SEQUENCE [LARGE SCALE GENOMIC DNA]</scope>
    <source>
        <strain evidence="4 5">CGMCC 1.6291</strain>
    </source>
</reference>
<accession>A0A1H8TQP8</accession>
<dbReference type="InterPro" id="IPR020556">
    <property type="entry name" value="Amidase_CS"/>
</dbReference>
<dbReference type="InterPro" id="IPR023631">
    <property type="entry name" value="Amidase_dom"/>
</dbReference>
<feature type="region of interest" description="Disordered" evidence="2">
    <location>
        <begin position="134"/>
        <end position="153"/>
    </location>
</feature>
<dbReference type="SUPFAM" id="SSF75304">
    <property type="entry name" value="Amidase signature (AS) enzymes"/>
    <property type="match status" value="1"/>
</dbReference>
<dbReference type="Gene3D" id="3.90.1300.10">
    <property type="entry name" value="Amidase signature (AS) domain"/>
    <property type="match status" value="1"/>
</dbReference>
<keyword evidence="5" id="KW-1185">Reference proteome</keyword>
<dbReference type="EMBL" id="FOEG01000004">
    <property type="protein sequence ID" value="SEO92758.1"/>
    <property type="molecule type" value="Genomic_DNA"/>
</dbReference>
<name>A0A1H8TQP8_9GAMM</name>